<dbReference type="Proteomes" id="UP000185426">
    <property type="component" value="Chromosome"/>
</dbReference>
<sequence length="66" mass="7646">MNLPIEIITTKKIEEHIEFGRVKLLILDGVNHKAYLSDIPDYGKTSIHSKNGLPIRIQYDYGYKIM</sequence>
<dbReference type="EMBL" id="CP015607">
    <property type="protein sequence ID" value="APT47375.1"/>
    <property type="molecule type" value="Genomic_DNA"/>
</dbReference>
<evidence type="ECO:0000313" key="2">
    <source>
        <dbReference type="Proteomes" id="UP000185426"/>
    </source>
</evidence>
<dbReference type="InterPro" id="IPR035530">
    <property type="entry name" value="PBSX_XtrA"/>
</dbReference>
<name>A0A1L6ZLI6_BACIA</name>
<evidence type="ECO:0000313" key="1">
    <source>
        <dbReference type="EMBL" id="APT47375.1"/>
    </source>
</evidence>
<dbReference type="RefSeq" id="WP_075623131.1">
    <property type="nucleotide sequence ID" value="NZ_CP015607.1"/>
</dbReference>
<reference evidence="1 2" key="1">
    <citation type="submission" date="2016-05" db="EMBL/GenBank/DDBJ databases">
        <title>Complete Genome and Methylome Analysis of Psychrotrophic Bacterial Isolates from Antarctic Lake Untersee.</title>
        <authorList>
            <person name="Fomenkov A."/>
            <person name="Akimov V.N."/>
            <person name="Vasilyeva L.V."/>
            <person name="Andersen D."/>
            <person name="Vincze T."/>
            <person name="Roberts R.J."/>
        </authorList>
    </citation>
    <scope>NUCLEOTIDE SEQUENCE [LARGE SCALE GENOMIC DNA]</scope>
    <source>
        <strain evidence="1 2">U14-5</strain>
    </source>
</reference>
<dbReference type="Pfam" id="PF17356">
    <property type="entry name" value="PBSX_XtrA"/>
    <property type="match status" value="1"/>
</dbReference>
<protein>
    <submittedName>
        <fullName evidence="1">Uncharacterized protein</fullName>
    </submittedName>
</protein>
<organism evidence="1 2">
    <name type="scientific">Bacillus safensis</name>
    <dbReference type="NCBI Taxonomy" id="561879"/>
    <lineage>
        <taxon>Bacteria</taxon>
        <taxon>Bacillati</taxon>
        <taxon>Bacillota</taxon>
        <taxon>Bacilli</taxon>
        <taxon>Bacillales</taxon>
        <taxon>Bacillaceae</taxon>
        <taxon>Bacillus</taxon>
    </lineage>
</organism>
<proteinExistence type="predicted"/>
<accession>A0A1L6ZLI6</accession>
<dbReference type="AlphaFoldDB" id="A0A1L6ZLI6"/>
<gene>
    <name evidence="1" type="ORF">BSA145_16760</name>
</gene>